<accession>X1BV19</accession>
<gene>
    <name evidence="2" type="ORF">S01H4_30455</name>
</gene>
<dbReference type="InterPro" id="IPR035986">
    <property type="entry name" value="PKD_dom_sf"/>
</dbReference>
<protein>
    <recommendedName>
        <fullName evidence="1">PKD domain-containing protein</fullName>
    </recommendedName>
</protein>
<feature type="non-terminal residue" evidence="2">
    <location>
        <position position="1"/>
    </location>
</feature>
<evidence type="ECO:0000313" key="2">
    <source>
        <dbReference type="EMBL" id="GAG88018.1"/>
    </source>
</evidence>
<dbReference type="AlphaFoldDB" id="X1BV19"/>
<dbReference type="InterPro" id="IPR000601">
    <property type="entry name" value="PKD_dom"/>
</dbReference>
<dbReference type="EMBL" id="BART01015721">
    <property type="protein sequence ID" value="GAG88018.1"/>
    <property type="molecule type" value="Genomic_DNA"/>
</dbReference>
<dbReference type="InterPro" id="IPR013783">
    <property type="entry name" value="Ig-like_fold"/>
</dbReference>
<reference evidence="2" key="1">
    <citation type="journal article" date="2014" name="Front. Microbiol.">
        <title>High frequency of phylogenetically diverse reductive dehalogenase-homologous genes in deep subseafloor sedimentary metagenomes.</title>
        <authorList>
            <person name="Kawai M."/>
            <person name="Futagami T."/>
            <person name="Toyoda A."/>
            <person name="Takaki Y."/>
            <person name="Nishi S."/>
            <person name="Hori S."/>
            <person name="Arai W."/>
            <person name="Tsubouchi T."/>
            <person name="Morono Y."/>
            <person name="Uchiyama I."/>
            <person name="Ito T."/>
            <person name="Fujiyama A."/>
            <person name="Inagaki F."/>
            <person name="Takami H."/>
        </authorList>
    </citation>
    <scope>NUCLEOTIDE SEQUENCE</scope>
    <source>
        <strain evidence="2">Expedition CK06-06</strain>
    </source>
</reference>
<organism evidence="2">
    <name type="scientific">marine sediment metagenome</name>
    <dbReference type="NCBI Taxonomy" id="412755"/>
    <lineage>
        <taxon>unclassified sequences</taxon>
        <taxon>metagenomes</taxon>
        <taxon>ecological metagenomes</taxon>
    </lineage>
</organism>
<comment type="caution">
    <text evidence="2">The sequence shown here is derived from an EMBL/GenBank/DDBJ whole genome shotgun (WGS) entry which is preliminary data.</text>
</comment>
<dbReference type="Gene3D" id="2.60.40.10">
    <property type="entry name" value="Immunoglobulins"/>
    <property type="match status" value="1"/>
</dbReference>
<dbReference type="PROSITE" id="PS50093">
    <property type="entry name" value="PKD"/>
    <property type="match status" value="1"/>
</dbReference>
<dbReference type="SUPFAM" id="SSF49299">
    <property type="entry name" value="PKD domain"/>
    <property type="match status" value="1"/>
</dbReference>
<sequence length="95" mass="10776">HDVRFIIDWGDGENETTSFTGSGTDKTAYHSWSEEGTYILTVKAEDEYGAIGDEIWGEINIKKKSKLFNASIMQFLQNHPNLFPLLQKLLQNLGL</sequence>
<proteinExistence type="predicted"/>
<name>X1BV19_9ZZZZ</name>
<evidence type="ECO:0000259" key="1">
    <source>
        <dbReference type="PROSITE" id="PS50093"/>
    </source>
</evidence>
<feature type="domain" description="PKD" evidence="1">
    <location>
        <begin position="1"/>
        <end position="49"/>
    </location>
</feature>